<dbReference type="RefSeq" id="WP_172434035.1">
    <property type="nucleotide sequence ID" value="NZ_AP022642.1"/>
</dbReference>
<dbReference type="GeneID" id="57398644"/>
<organism evidence="1 2">
    <name type="scientific">Metapseudomonas otitidis</name>
    <dbReference type="NCBI Taxonomy" id="319939"/>
    <lineage>
        <taxon>Bacteria</taxon>
        <taxon>Pseudomonadati</taxon>
        <taxon>Pseudomonadota</taxon>
        <taxon>Gammaproteobacteria</taxon>
        <taxon>Pseudomonadales</taxon>
        <taxon>Pseudomonadaceae</taxon>
        <taxon>Metapseudomonas</taxon>
    </lineage>
</organism>
<dbReference type="KEGG" id="poj:PtoMrB4_34280"/>
<accession>A0A679GEE2</accession>
<reference evidence="1 2" key="1">
    <citation type="journal article" date="2020" name="Microbiol. Resour. Announc.">
        <title>Complete genome sequence of Pseudomonas otitidis strain MrB4, isolated from Lake Biwa in Japan.</title>
        <authorList>
            <person name="Miyazaki K."/>
            <person name="Hase E."/>
            <person name="Maruya T."/>
        </authorList>
    </citation>
    <scope>NUCLEOTIDE SEQUENCE [LARGE SCALE GENOMIC DNA]</scope>
    <source>
        <strain evidence="1 2">MrB4</strain>
    </source>
</reference>
<proteinExistence type="predicted"/>
<protein>
    <submittedName>
        <fullName evidence="1">Uncharacterized protein</fullName>
    </submittedName>
</protein>
<gene>
    <name evidence="1" type="ORF">PtoMrB4_34280</name>
</gene>
<dbReference type="Proteomes" id="UP000501237">
    <property type="component" value="Chromosome"/>
</dbReference>
<name>A0A679GEE2_9GAMM</name>
<dbReference type="NCBIfam" id="NF047650">
    <property type="entry name" value="lipo_NMCC_0638"/>
    <property type="match status" value="1"/>
</dbReference>
<sequence>MKKGFDLKDWPAYSLAGRCVDLTICAIMAIPLALASSTCFAENAELQAQELQGIFENFCVKYIDDLDGLKSSLDGASTLPTEQAEKYLGLSAGSSWVMPSEQGFFVLSIPEGQEACHVTARRVDPKMAESLFVNFAASAPALYSARKVADFDGDLGDAGSMHTIVYAWIQNDSIKKIMLGLTVGERDVLDIQAVAYVKISTR</sequence>
<evidence type="ECO:0000313" key="1">
    <source>
        <dbReference type="EMBL" id="BCA29451.1"/>
    </source>
</evidence>
<dbReference type="EMBL" id="AP022642">
    <property type="protein sequence ID" value="BCA29451.1"/>
    <property type="molecule type" value="Genomic_DNA"/>
</dbReference>
<evidence type="ECO:0000313" key="2">
    <source>
        <dbReference type="Proteomes" id="UP000501237"/>
    </source>
</evidence>
<dbReference type="AlphaFoldDB" id="A0A679GEE2"/>